<feature type="region of interest" description="Disordered" evidence="5">
    <location>
        <begin position="72"/>
        <end position="92"/>
    </location>
</feature>
<dbReference type="GO" id="GO:0006364">
    <property type="term" value="P:rRNA processing"/>
    <property type="evidence" value="ECO:0007669"/>
    <property type="project" value="InterPro"/>
</dbReference>
<dbReference type="EMBL" id="JASPKY010000223">
    <property type="protein sequence ID" value="KAK9719054.1"/>
    <property type="molecule type" value="Genomic_DNA"/>
</dbReference>
<dbReference type="Pfam" id="PF04615">
    <property type="entry name" value="Utp14"/>
    <property type="match status" value="1"/>
</dbReference>
<sequence>MMEKRKELAKLRRYQNNKEIKARWQNKIKSKKFRRIQRKEKIKEQMKEFELLQKTNPEEALKKLEEIEKARAEERASLRHKSTGKWARNQQIRAKYDKESRKVLAEQLAVSKDLTQKQQVDESNESDDDSGSDDKQINIEDGDNPWTNKIKVSKEVQDFVSSYNKFCSGEKVEDCNNTSAHNGINATENGDTTIKIVERNEQDLATQPRKETKDVPKKEKKRKLQNTKLNKENAKILTNKRKCKKENILQVDSASSIWEVTSLDYDNVVDDIFDNIEYKLKNVVNKRIEEVKTKLRNDNETSTKVLKQQNIDNKPTLTIIQTDAQLADNNKSVITNSEIPVKMKHLKNIDSNKDLSTLKSVLLSQPPKNKLKNGVNISQKVISTKPVTLSSSIPDVLTYDDNEEAVDRTGIIAEAFEDTDIMEEFAQDKKDAVQKDKPKDIDLTLPGWGTWGGKDIPISKKKKKRFILKAPRQFSRKDINKGNLIINESGNDKIKSHLVSEVPFPFKTVKDFEASVRAPVGNTFIPETAYRKMIKPPLTTKMGAIIEPITEDILLHREKKMQQKKSNKK</sequence>
<evidence type="ECO:0000313" key="6">
    <source>
        <dbReference type="EMBL" id="KAK9719054.1"/>
    </source>
</evidence>
<dbReference type="AlphaFoldDB" id="A0AAW1KJI9"/>
<dbReference type="Proteomes" id="UP001458880">
    <property type="component" value="Unassembled WGS sequence"/>
</dbReference>
<comment type="subcellular location">
    <subcellularLocation>
        <location evidence="1">Nucleus</location>
        <location evidence="1">Nucleolus</location>
    </subcellularLocation>
</comment>
<reference evidence="6 7" key="1">
    <citation type="journal article" date="2024" name="BMC Genomics">
        <title>De novo assembly and annotation of Popillia japonica's genome with initial clues to its potential as an invasive pest.</title>
        <authorList>
            <person name="Cucini C."/>
            <person name="Boschi S."/>
            <person name="Funari R."/>
            <person name="Cardaioli E."/>
            <person name="Iannotti N."/>
            <person name="Marturano G."/>
            <person name="Paoli F."/>
            <person name="Bruttini M."/>
            <person name="Carapelli A."/>
            <person name="Frati F."/>
            <person name="Nardi F."/>
        </authorList>
    </citation>
    <scope>NUCLEOTIDE SEQUENCE [LARGE SCALE GENOMIC DNA]</scope>
    <source>
        <strain evidence="6">DMR45628</strain>
    </source>
</reference>
<protein>
    <recommendedName>
        <fullName evidence="8">U3 small nucleolar RNA-associated protein 14</fullName>
    </recommendedName>
</protein>
<accession>A0AAW1KJI9</accession>
<keyword evidence="7" id="KW-1185">Reference proteome</keyword>
<evidence type="ECO:0000256" key="5">
    <source>
        <dbReference type="SAM" id="MobiDB-lite"/>
    </source>
</evidence>
<comment type="similarity">
    <text evidence="2">Belongs to the UTP14 family.</text>
</comment>
<evidence type="ECO:0000256" key="2">
    <source>
        <dbReference type="ARBA" id="ARBA00007774"/>
    </source>
</evidence>
<evidence type="ECO:0000256" key="3">
    <source>
        <dbReference type="ARBA" id="ARBA00022553"/>
    </source>
</evidence>
<keyword evidence="3" id="KW-0597">Phosphoprotein</keyword>
<evidence type="ECO:0000313" key="7">
    <source>
        <dbReference type="Proteomes" id="UP001458880"/>
    </source>
</evidence>
<name>A0AAW1KJI9_POPJA</name>
<evidence type="ECO:0008006" key="8">
    <source>
        <dbReference type="Google" id="ProtNLM"/>
    </source>
</evidence>
<dbReference type="InterPro" id="IPR006709">
    <property type="entry name" value="SSU_processome_Utp14"/>
</dbReference>
<feature type="region of interest" description="Disordered" evidence="5">
    <location>
        <begin position="109"/>
        <end position="149"/>
    </location>
</feature>
<organism evidence="6 7">
    <name type="scientific">Popillia japonica</name>
    <name type="common">Japanese beetle</name>
    <dbReference type="NCBI Taxonomy" id="7064"/>
    <lineage>
        <taxon>Eukaryota</taxon>
        <taxon>Metazoa</taxon>
        <taxon>Ecdysozoa</taxon>
        <taxon>Arthropoda</taxon>
        <taxon>Hexapoda</taxon>
        <taxon>Insecta</taxon>
        <taxon>Pterygota</taxon>
        <taxon>Neoptera</taxon>
        <taxon>Endopterygota</taxon>
        <taxon>Coleoptera</taxon>
        <taxon>Polyphaga</taxon>
        <taxon>Scarabaeiformia</taxon>
        <taxon>Scarabaeidae</taxon>
        <taxon>Rutelinae</taxon>
        <taxon>Popillia</taxon>
    </lineage>
</organism>
<evidence type="ECO:0000256" key="1">
    <source>
        <dbReference type="ARBA" id="ARBA00004604"/>
    </source>
</evidence>
<dbReference type="GO" id="GO:0032040">
    <property type="term" value="C:small-subunit processome"/>
    <property type="evidence" value="ECO:0007669"/>
    <property type="project" value="InterPro"/>
</dbReference>
<keyword evidence="4" id="KW-0539">Nucleus</keyword>
<comment type="caution">
    <text evidence="6">The sequence shown here is derived from an EMBL/GenBank/DDBJ whole genome shotgun (WGS) entry which is preliminary data.</text>
</comment>
<evidence type="ECO:0000256" key="4">
    <source>
        <dbReference type="ARBA" id="ARBA00023242"/>
    </source>
</evidence>
<dbReference type="PANTHER" id="PTHR14150">
    <property type="entry name" value="U3 SMALL NUCLEOLAR RNA-ASSOCIATED PROTEIN 14"/>
    <property type="match status" value="1"/>
</dbReference>
<proteinExistence type="inferred from homology"/>
<dbReference type="PANTHER" id="PTHR14150:SF12">
    <property type="entry name" value="U3 SMALL NUCLEOLAR RNA-ASSOCIATED PROTEIN 14 HOMOLOG A"/>
    <property type="match status" value="1"/>
</dbReference>
<gene>
    <name evidence="6" type="ORF">QE152_g22882</name>
</gene>
<feature type="compositionally biased region" description="Acidic residues" evidence="5">
    <location>
        <begin position="122"/>
        <end position="131"/>
    </location>
</feature>